<organism evidence="2 3">
    <name type="scientific">Trichostrongylus colubriformis</name>
    <name type="common">Black scour worm</name>
    <dbReference type="NCBI Taxonomy" id="6319"/>
    <lineage>
        <taxon>Eukaryota</taxon>
        <taxon>Metazoa</taxon>
        <taxon>Ecdysozoa</taxon>
        <taxon>Nematoda</taxon>
        <taxon>Chromadorea</taxon>
        <taxon>Rhabditida</taxon>
        <taxon>Rhabditina</taxon>
        <taxon>Rhabditomorpha</taxon>
        <taxon>Strongyloidea</taxon>
        <taxon>Trichostrongylidae</taxon>
        <taxon>Trichostrongylus</taxon>
    </lineage>
</organism>
<accession>A0AAN8IQ77</accession>
<protein>
    <submittedName>
        <fullName evidence="2">Uncharacterized protein</fullName>
    </submittedName>
</protein>
<keyword evidence="1" id="KW-0472">Membrane</keyword>
<evidence type="ECO:0000256" key="1">
    <source>
        <dbReference type="SAM" id="Phobius"/>
    </source>
</evidence>
<sequence>MRAAVDAPNHHEDAAARLFDFAGVLYICVGAQEGGLDWRRSLGSFVVFGQGISGIPMGIDFTRAVFVFFGHRLSFVVVFLISKVGFWVQVTS</sequence>
<keyword evidence="3" id="KW-1185">Reference proteome</keyword>
<keyword evidence="1" id="KW-0812">Transmembrane</keyword>
<name>A0AAN8IQ77_TRICO</name>
<comment type="caution">
    <text evidence="2">The sequence shown here is derived from an EMBL/GenBank/DDBJ whole genome shotgun (WGS) entry which is preliminary data.</text>
</comment>
<dbReference type="EMBL" id="WIXE01010312">
    <property type="protein sequence ID" value="KAK5977672.1"/>
    <property type="molecule type" value="Genomic_DNA"/>
</dbReference>
<feature type="transmembrane region" description="Helical" evidence="1">
    <location>
        <begin position="65"/>
        <end position="88"/>
    </location>
</feature>
<dbReference type="Proteomes" id="UP001331761">
    <property type="component" value="Unassembled WGS sequence"/>
</dbReference>
<gene>
    <name evidence="2" type="ORF">GCK32_019213</name>
</gene>
<evidence type="ECO:0000313" key="2">
    <source>
        <dbReference type="EMBL" id="KAK5977672.1"/>
    </source>
</evidence>
<dbReference type="AlphaFoldDB" id="A0AAN8IQ77"/>
<reference evidence="2 3" key="1">
    <citation type="submission" date="2019-10" db="EMBL/GenBank/DDBJ databases">
        <title>Assembly and Annotation for the nematode Trichostrongylus colubriformis.</title>
        <authorList>
            <person name="Martin J."/>
        </authorList>
    </citation>
    <scope>NUCLEOTIDE SEQUENCE [LARGE SCALE GENOMIC DNA]</scope>
    <source>
        <strain evidence="2">G859</strain>
        <tissue evidence="2">Whole worm</tissue>
    </source>
</reference>
<proteinExistence type="predicted"/>
<feature type="non-terminal residue" evidence="2">
    <location>
        <position position="92"/>
    </location>
</feature>
<keyword evidence="1" id="KW-1133">Transmembrane helix</keyword>
<evidence type="ECO:0000313" key="3">
    <source>
        <dbReference type="Proteomes" id="UP001331761"/>
    </source>
</evidence>